<feature type="domain" description="WSC" evidence="7">
    <location>
        <begin position="111"/>
        <end position="205"/>
    </location>
</feature>
<dbReference type="GO" id="GO:0005886">
    <property type="term" value="C:plasma membrane"/>
    <property type="evidence" value="ECO:0007669"/>
    <property type="project" value="TreeGrafter"/>
</dbReference>
<proteinExistence type="predicted"/>
<dbReference type="PANTHER" id="PTHR24269:SF16">
    <property type="entry name" value="PROTEIN SLG1"/>
    <property type="match status" value="1"/>
</dbReference>
<evidence type="ECO:0000259" key="7">
    <source>
        <dbReference type="PROSITE" id="PS51212"/>
    </source>
</evidence>
<dbReference type="Pfam" id="PF01822">
    <property type="entry name" value="WSC"/>
    <property type="match status" value="2"/>
</dbReference>
<evidence type="ECO:0000313" key="8">
    <source>
        <dbReference type="EMBL" id="GAW05895.1"/>
    </source>
</evidence>
<comment type="subcellular location">
    <subcellularLocation>
        <location evidence="1">Membrane</location>
        <topology evidence="1">Single-pass membrane protein</topology>
    </subcellularLocation>
</comment>
<dbReference type="InterPro" id="IPR002889">
    <property type="entry name" value="WSC_carb-bd"/>
</dbReference>
<evidence type="ECO:0000313" key="9">
    <source>
        <dbReference type="Proteomes" id="UP000188533"/>
    </source>
</evidence>
<keyword evidence="9" id="KW-1185">Reference proteome</keyword>
<keyword evidence="6" id="KW-0325">Glycoprotein</keyword>
<keyword evidence="3" id="KW-0732">Signal</keyword>
<evidence type="ECO:0000256" key="2">
    <source>
        <dbReference type="ARBA" id="ARBA00022692"/>
    </source>
</evidence>
<dbReference type="PANTHER" id="PTHR24269">
    <property type="entry name" value="KREMEN PROTEIN"/>
    <property type="match status" value="1"/>
</dbReference>
<accession>A0A1Q3EFB1</accession>
<dbReference type="Proteomes" id="UP000188533">
    <property type="component" value="Unassembled WGS sequence"/>
</dbReference>
<evidence type="ECO:0000256" key="6">
    <source>
        <dbReference type="ARBA" id="ARBA00023180"/>
    </source>
</evidence>
<reference evidence="8 9" key="1">
    <citation type="submission" date="2016-08" db="EMBL/GenBank/DDBJ databases">
        <authorList>
            <consortium name="Lentinula edodes genome sequencing consortium"/>
            <person name="Sakamoto Y."/>
            <person name="Nakade K."/>
            <person name="Sato S."/>
            <person name="Yoshida Y."/>
            <person name="Miyazaki K."/>
            <person name="Natsume S."/>
            <person name="Konno N."/>
        </authorList>
    </citation>
    <scope>NUCLEOTIDE SEQUENCE [LARGE SCALE GENOMIC DNA]</scope>
    <source>
        <strain evidence="8 9">NBRC 111202</strain>
    </source>
</reference>
<dbReference type="PROSITE" id="PS51212">
    <property type="entry name" value="WSC"/>
    <property type="match status" value="2"/>
</dbReference>
<comment type="caution">
    <text evidence="8">The sequence shown here is derived from an EMBL/GenBank/DDBJ whole genome shotgun (WGS) entry which is preliminary data.</text>
</comment>
<name>A0A1Q3EFB1_LENED</name>
<keyword evidence="4" id="KW-1133">Transmembrane helix</keyword>
<dbReference type="AlphaFoldDB" id="A0A1Q3EFB1"/>
<protein>
    <submittedName>
        <fullName evidence="8">Copper radical oxidase</fullName>
    </submittedName>
</protein>
<organism evidence="8 9">
    <name type="scientific">Lentinula edodes</name>
    <name type="common">Shiitake mushroom</name>
    <name type="synonym">Lentinus edodes</name>
    <dbReference type="NCBI Taxonomy" id="5353"/>
    <lineage>
        <taxon>Eukaryota</taxon>
        <taxon>Fungi</taxon>
        <taxon>Dikarya</taxon>
        <taxon>Basidiomycota</taxon>
        <taxon>Agaricomycotina</taxon>
        <taxon>Agaricomycetes</taxon>
        <taxon>Agaricomycetidae</taxon>
        <taxon>Agaricales</taxon>
        <taxon>Marasmiineae</taxon>
        <taxon>Omphalotaceae</taxon>
        <taxon>Lentinula</taxon>
    </lineage>
</organism>
<dbReference type="InterPro" id="IPR051836">
    <property type="entry name" value="Kremen_rcpt"/>
</dbReference>
<keyword evidence="2" id="KW-0812">Transmembrane</keyword>
<evidence type="ECO:0000256" key="4">
    <source>
        <dbReference type="ARBA" id="ARBA00022989"/>
    </source>
</evidence>
<keyword evidence="5" id="KW-0472">Membrane</keyword>
<evidence type="ECO:0000256" key="1">
    <source>
        <dbReference type="ARBA" id="ARBA00004167"/>
    </source>
</evidence>
<dbReference type="EMBL" id="BDGU01000282">
    <property type="protein sequence ID" value="GAW05895.1"/>
    <property type="molecule type" value="Genomic_DNA"/>
</dbReference>
<dbReference type="SMART" id="SM00321">
    <property type="entry name" value="WSC"/>
    <property type="match status" value="2"/>
</dbReference>
<feature type="domain" description="WSC" evidence="7">
    <location>
        <begin position="217"/>
        <end position="310"/>
    </location>
</feature>
<dbReference type="STRING" id="5353.A0A1Q3EFB1"/>
<evidence type="ECO:0000256" key="5">
    <source>
        <dbReference type="ARBA" id="ARBA00023136"/>
    </source>
</evidence>
<sequence length="489" mass="52007">MSVDFVKLYVSVTMSKGTNFKSSSEHIGGTYDHSIDAVYKKEYKFASLLGPNMTEVVHSKMKLHNLKIVLTFISTLINLVPTSMSENLEDLDASALVIRQSSPTPVNKIGDWSLVGCFTDISTARTLSAASLPASDNLTLETCVAFCDSVDYIFAGVEFAQECYCDSTIQIPSVPSNLTACDFSCSGNSSELCGGSDNILIYTNGQPAPVIVQDVGQWSYEGCFTDSVAMRDLNVGLDVPAGVTAASCTAACQTENFVFAGLENGQECWCGSTLGNTSIHVGDDDCRAVCTSDHSEYCGAANRLAVYQFTASGTPPPPTTCASENISNFTLLANFKNPPEDGSSGEVPLKIVLVEMVPSVTWAILSACELCCSDWPTYSLQNSIFLPHSLSNPGQLMVSSAPGPGESPNFVASDPAFPGFQSYCATDSTSNNSLPLLAFGDISDAFALCTNTSVNANGRLDVVFEPVSNHLHYVLDDCIPITIEIIGSD</sequence>
<gene>
    <name evidence="8" type="ORF">LENED_007782</name>
</gene>
<reference evidence="8 9" key="2">
    <citation type="submission" date="2017-02" db="EMBL/GenBank/DDBJ databases">
        <title>A genome survey and senescence transcriptome analysis in Lentinula edodes.</title>
        <authorList>
            <person name="Sakamoto Y."/>
            <person name="Nakade K."/>
            <person name="Sato S."/>
            <person name="Yoshida Y."/>
            <person name="Miyazaki K."/>
            <person name="Natsume S."/>
            <person name="Konno N."/>
        </authorList>
    </citation>
    <scope>NUCLEOTIDE SEQUENCE [LARGE SCALE GENOMIC DNA]</scope>
    <source>
        <strain evidence="8 9">NBRC 111202</strain>
    </source>
</reference>
<evidence type="ECO:0000256" key="3">
    <source>
        <dbReference type="ARBA" id="ARBA00022729"/>
    </source>
</evidence>